<feature type="domain" description="Pyrrolo-quinoline quinone repeat" evidence="7">
    <location>
        <begin position="385"/>
        <end position="542"/>
    </location>
</feature>
<keyword evidence="5 8" id="KW-0560">Oxidoreductase</keyword>
<accession>A0ABU9CPP5</accession>
<gene>
    <name evidence="8" type="ORF">AACH10_20785</name>
</gene>
<keyword evidence="6" id="KW-0732">Signal</keyword>
<comment type="similarity">
    <text evidence="2">Belongs to the bacterial PQQ dehydrogenase family.</text>
</comment>
<dbReference type="PANTHER" id="PTHR32303">
    <property type="entry name" value="QUINOPROTEIN ALCOHOL DEHYDROGENASE (CYTOCHROME C)"/>
    <property type="match status" value="1"/>
</dbReference>
<dbReference type="EC" id="1.1.2.-" evidence="8"/>
<dbReference type="Pfam" id="PF01011">
    <property type="entry name" value="PQQ"/>
    <property type="match status" value="2"/>
</dbReference>
<protein>
    <submittedName>
        <fullName evidence="8">PQQ-dependent dehydrogenase, methanol/ethanol family</fullName>
        <ecNumber evidence="8">1.1.2.-</ecNumber>
    </submittedName>
</protein>
<evidence type="ECO:0000259" key="7">
    <source>
        <dbReference type="Pfam" id="PF01011"/>
    </source>
</evidence>
<proteinExistence type="inferred from homology"/>
<dbReference type="InterPro" id="IPR011047">
    <property type="entry name" value="Quinoprotein_ADH-like_sf"/>
</dbReference>
<keyword evidence="4" id="KW-0634">PQQ</keyword>
<feature type="domain" description="Pyrrolo-quinoline quinone repeat" evidence="7">
    <location>
        <begin position="51"/>
        <end position="352"/>
    </location>
</feature>
<feature type="chain" id="PRO_5046670115" evidence="6">
    <location>
        <begin position="30"/>
        <end position="582"/>
    </location>
</feature>
<evidence type="ECO:0000313" key="9">
    <source>
        <dbReference type="Proteomes" id="UP001365405"/>
    </source>
</evidence>
<evidence type="ECO:0000256" key="3">
    <source>
        <dbReference type="ARBA" id="ARBA00022723"/>
    </source>
</evidence>
<reference evidence="8 9" key="1">
    <citation type="submission" date="2024-04" db="EMBL/GenBank/DDBJ databases">
        <title>Novel species of the genus Ideonella isolated from streams.</title>
        <authorList>
            <person name="Lu H."/>
        </authorList>
    </citation>
    <scope>NUCLEOTIDE SEQUENCE [LARGE SCALE GENOMIC DNA]</scope>
    <source>
        <strain evidence="8 9">DXS22W</strain>
    </source>
</reference>
<dbReference type="NCBIfam" id="TIGR03075">
    <property type="entry name" value="PQQ_enz_alc_DH"/>
    <property type="match status" value="1"/>
</dbReference>
<evidence type="ECO:0000256" key="6">
    <source>
        <dbReference type="SAM" id="SignalP"/>
    </source>
</evidence>
<organism evidence="8 9">
    <name type="scientific">Pseudaquabacterium inlustre</name>
    <dbReference type="NCBI Taxonomy" id="2984192"/>
    <lineage>
        <taxon>Bacteria</taxon>
        <taxon>Pseudomonadati</taxon>
        <taxon>Pseudomonadota</taxon>
        <taxon>Betaproteobacteria</taxon>
        <taxon>Burkholderiales</taxon>
        <taxon>Sphaerotilaceae</taxon>
        <taxon>Pseudaquabacterium</taxon>
    </lineage>
</organism>
<dbReference type="InterPro" id="IPR002372">
    <property type="entry name" value="PQQ_rpt_dom"/>
</dbReference>
<comment type="caution">
    <text evidence="8">The sequence shown here is derived from an EMBL/GenBank/DDBJ whole genome shotgun (WGS) entry which is preliminary data.</text>
</comment>
<evidence type="ECO:0000313" key="8">
    <source>
        <dbReference type="EMBL" id="MEK8052699.1"/>
    </source>
</evidence>
<name>A0ABU9CPP5_9BURK</name>
<sequence>MTRSSTPRLTLPLLATALAAATLAGSALAQGARPYPSVTDARLANPEPGNWLQYRANYGGWGYSPLKQVNSDNVGQLQLAWAFTTGQVEGHQSPPMVNGGYMYITTPGSQIVALDAKTGAELWRYKKSLPAELTQLHPTNRGVALYGDKLYFATLDCMLVALDAKTGKVLWEKPVENWKTGYYMTLAPLAAKGKIMVGSSGGEFGVRGFVAAYDAETGAQAWRTYTVPAPNEPGGDTWPDNGSYKTGGGSIWITGTYDAQRNVAYWGTGNPAPWTPDSRKGDNLYTSSTVALDVDTGKITGHHQYTWNDSWDWDEVSPPLLFDTEFKGRKIQAAVHAGRNGYLWVLERDGGKLKFVDGWPYVNNNVFTGLDKNTGRPSYDMTRKPAIGKGADYCPSLWGGKDWTPEAYNPDTGLFYVPANNNLCSNLPAGQSEKYKPGELWIGFPLEGILNNVRVPKPDQSIGEIQAWDMKTGKLAWSTKFNTFLWAPLMTTGGNLVFAGGTNDRKFRAFDARTGKTLWETATPSGVTGVPSSYEVDGEQYIAVQSGWGVDAERMQGAFNSLFKTTTTVPQGGNLMVYKLAR</sequence>
<dbReference type="InterPro" id="IPR018391">
    <property type="entry name" value="PQQ_b-propeller_rpt"/>
</dbReference>
<dbReference type="InterPro" id="IPR017512">
    <property type="entry name" value="PQQ_MeOH/EtOH_DH"/>
</dbReference>
<feature type="signal peptide" evidence="6">
    <location>
        <begin position="1"/>
        <end position="29"/>
    </location>
</feature>
<keyword evidence="3" id="KW-0479">Metal-binding</keyword>
<evidence type="ECO:0000256" key="1">
    <source>
        <dbReference type="ARBA" id="ARBA00001931"/>
    </source>
</evidence>
<dbReference type="EMBL" id="JBBUTH010000010">
    <property type="protein sequence ID" value="MEK8052699.1"/>
    <property type="molecule type" value="Genomic_DNA"/>
</dbReference>
<dbReference type="Proteomes" id="UP001365405">
    <property type="component" value="Unassembled WGS sequence"/>
</dbReference>
<comment type="cofactor">
    <cofactor evidence="1">
        <name>pyrroloquinoline quinone</name>
        <dbReference type="ChEBI" id="CHEBI:58442"/>
    </cofactor>
</comment>
<dbReference type="PANTHER" id="PTHR32303:SF20">
    <property type="entry name" value="QUINOPROTEIN ETHANOL DEHYDROGENASE"/>
    <property type="match status" value="1"/>
</dbReference>
<dbReference type="RefSeq" id="WP_341412421.1">
    <property type="nucleotide sequence ID" value="NZ_JBBUTH010000010.1"/>
</dbReference>
<evidence type="ECO:0000256" key="2">
    <source>
        <dbReference type="ARBA" id="ARBA00008156"/>
    </source>
</evidence>
<keyword evidence="9" id="KW-1185">Reference proteome</keyword>
<evidence type="ECO:0000256" key="5">
    <source>
        <dbReference type="ARBA" id="ARBA00023002"/>
    </source>
</evidence>
<dbReference type="GO" id="GO:0016491">
    <property type="term" value="F:oxidoreductase activity"/>
    <property type="evidence" value="ECO:0007669"/>
    <property type="project" value="UniProtKB-KW"/>
</dbReference>
<dbReference type="SUPFAM" id="SSF50998">
    <property type="entry name" value="Quinoprotein alcohol dehydrogenase-like"/>
    <property type="match status" value="1"/>
</dbReference>
<dbReference type="SMART" id="SM00564">
    <property type="entry name" value="PQQ"/>
    <property type="match status" value="5"/>
</dbReference>
<evidence type="ECO:0000256" key="4">
    <source>
        <dbReference type="ARBA" id="ARBA00022891"/>
    </source>
</evidence>
<dbReference type="Gene3D" id="2.140.10.10">
    <property type="entry name" value="Quinoprotein alcohol dehydrogenase-like superfamily"/>
    <property type="match status" value="1"/>
</dbReference>